<dbReference type="Pfam" id="PF00005">
    <property type="entry name" value="ABC_tran"/>
    <property type="match status" value="2"/>
</dbReference>
<protein>
    <recommendedName>
        <fullName evidence="14">ABC transporter domain-containing protein</fullName>
    </recommendedName>
</protein>
<dbReference type="GO" id="GO:0140359">
    <property type="term" value="F:ABC-type transporter activity"/>
    <property type="evidence" value="ECO:0007669"/>
    <property type="project" value="InterPro"/>
</dbReference>
<feature type="transmembrane region" description="Helical" evidence="9">
    <location>
        <begin position="590"/>
        <end position="613"/>
    </location>
</feature>
<feature type="transmembrane region" description="Helical" evidence="9">
    <location>
        <begin position="841"/>
        <end position="860"/>
    </location>
</feature>
<dbReference type="InterPro" id="IPR003593">
    <property type="entry name" value="AAA+_ATPase"/>
</dbReference>
<dbReference type="InterPro" id="IPR036640">
    <property type="entry name" value="ABC1_TM_sf"/>
</dbReference>
<keyword evidence="7 9" id="KW-1133">Transmembrane helix</keyword>
<dbReference type="EMBL" id="MPUH01000280">
    <property type="protein sequence ID" value="OMJ84086.1"/>
    <property type="molecule type" value="Genomic_DNA"/>
</dbReference>
<dbReference type="Gene3D" id="1.20.1560.10">
    <property type="entry name" value="ABC transporter type 1, transmembrane domain"/>
    <property type="match status" value="2"/>
</dbReference>
<keyword evidence="6" id="KW-0067">ATP-binding</keyword>
<dbReference type="PROSITE" id="PS50929">
    <property type="entry name" value="ABC_TM1F"/>
    <property type="match status" value="2"/>
</dbReference>
<keyword evidence="3" id="KW-0813">Transport</keyword>
<keyword evidence="5" id="KW-0547">Nucleotide-binding</keyword>
<evidence type="ECO:0000256" key="8">
    <source>
        <dbReference type="ARBA" id="ARBA00023136"/>
    </source>
</evidence>
<feature type="domain" description="ABC transmembrane type-1" evidence="11">
    <location>
        <begin position="1"/>
        <end position="251"/>
    </location>
</feature>
<keyword evidence="4 9" id="KW-0812">Transmembrane</keyword>
<evidence type="ECO:0000256" key="1">
    <source>
        <dbReference type="ARBA" id="ARBA00004141"/>
    </source>
</evidence>
<evidence type="ECO:0000256" key="3">
    <source>
        <dbReference type="ARBA" id="ARBA00022448"/>
    </source>
</evidence>
<feature type="transmembrane region" description="Helical" evidence="9">
    <location>
        <begin position="812"/>
        <end position="834"/>
    </location>
</feature>
<feature type="transmembrane region" description="Helical" evidence="9">
    <location>
        <begin position="34"/>
        <end position="51"/>
    </location>
</feature>
<feature type="transmembrane region" description="Helical" evidence="9">
    <location>
        <begin position="633"/>
        <end position="655"/>
    </location>
</feature>
<sequence length="1150" mass="130994">MFLSYIFTLLCSVLIYYLLIYINDDSSEEIIGGYLASGLVICVILSIFFSIHSNMRTFIILGLTKRAVIRMITEKVLKINSAIVSDPNIRGKILNSVTSDLYVLEVFQAIIFLAALPLTYIIASIIIVIFFGIIGLVGIGISLFQILIIIISDMYLKVKKGEISDSRISKTEFFIESIRAIKINNLESYFLKPIFEDREREINLQKKISRFNSFFTIMCHSGLSLILLAVLGLKSYLEGDLKISEVFFLISVYFFTQIFATHVIFRGIKVFYAIKAVFLRLTDVLTLQEIQNQQQSIISSRSSINGQSHILIIDGEMSWLIENESNEEISNLISNRSSIFVLKAINLDIKSPHLLIVTGPTGSGKSTLLMSILQELNLIRGQIKITGTIAYVDKDAWILEDTVKNNIIIGTPFDNEKYYKILEECELLEDIETFPYKDETLVNENKLSGGQRVRIGLARALYANADILLLDDPLSSSDPVVRKSIFSAIKKASSEKLVIMTSNLSNYFEQADSLLVLDKGISTIYENYEHIRSSVMNQDFLNCQEPKENIKFKLFDPNENKHKGKFIEEKINDVNLKSYQTYTMYGFKSYLTLLFVFILMLIAQATFFFGIYWCQTWAASSDPASNSSLISMSIIVLLTYIMFTCRVFPFFEFLLQSNKILHNNAVLGLSKAYIQYLTAYSSGFYIQRFSKDLSSIDESLINAYYDTISISLYIFATATVVIIIRPFAALLLPFWIAFFWILFRYMNPLLIQLKSVEITVKSPFITTYSSLLEGIVTIRAHEIENIMIKKVEEKSLDNYRAYFALQSVTHFYQFWFLAMINMIFILNVILITFGRSMIEPGLAGFSLAVSFNLLRMTYAFNKSFTELQSQICLAQKLINFAELPQEHESSRLVFKQITKGEIIFANLCMRYHPDSPLALSNLNFHIKGGSTVGIVGRTGSGKSSLQQALFRLIPPESGSIIIDGTNYLLFSLQYLRLSISVLMQSPFLFQASIRDNVDPFHKYSLSSIKEIFKELSLFLALKSDEYLTSKIIGKDIFLSLGQKQLLCLARILLRDNRIVVLDEVFSDIDSEAENIIKKSIQHRLNKSTVIIITHKLRSILECNKVFIIEKGVCVEQGSPKSLYQNENSLFKKFVVLAEIENPYEKIINNC</sequence>
<keyword evidence="13" id="KW-1185">Reference proteome</keyword>
<organism evidence="12 13">
    <name type="scientific">Stentor coeruleus</name>
    <dbReference type="NCBI Taxonomy" id="5963"/>
    <lineage>
        <taxon>Eukaryota</taxon>
        <taxon>Sar</taxon>
        <taxon>Alveolata</taxon>
        <taxon>Ciliophora</taxon>
        <taxon>Postciliodesmatophora</taxon>
        <taxon>Heterotrichea</taxon>
        <taxon>Heterotrichida</taxon>
        <taxon>Stentoridae</taxon>
        <taxon>Stentor</taxon>
    </lineage>
</organism>
<evidence type="ECO:0000259" key="10">
    <source>
        <dbReference type="PROSITE" id="PS50893"/>
    </source>
</evidence>
<feature type="transmembrane region" description="Helical" evidence="9">
    <location>
        <begin position="129"/>
        <end position="151"/>
    </location>
</feature>
<evidence type="ECO:0000256" key="5">
    <source>
        <dbReference type="ARBA" id="ARBA00022741"/>
    </source>
</evidence>
<evidence type="ECO:0000256" key="7">
    <source>
        <dbReference type="ARBA" id="ARBA00022989"/>
    </source>
</evidence>
<evidence type="ECO:0000256" key="6">
    <source>
        <dbReference type="ARBA" id="ARBA00022840"/>
    </source>
</evidence>
<evidence type="ECO:0000313" key="13">
    <source>
        <dbReference type="Proteomes" id="UP000187209"/>
    </source>
</evidence>
<dbReference type="InterPro" id="IPR017871">
    <property type="entry name" value="ABC_transporter-like_CS"/>
</dbReference>
<name>A0A1R2C500_9CILI</name>
<dbReference type="InterPro" id="IPR027417">
    <property type="entry name" value="P-loop_NTPase"/>
</dbReference>
<feature type="transmembrane region" description="Helical" evidence="9">
    <location>
        <begin position="101"/>
        <end position="123"/>
    </location>
</feature>
<feature type="domain" description="ABC transporter" evidence="10">
    <location>
        <begin position="902"/>
        <end position="1135"/>
    </location>
</feature>
<dbReference type="Gene3D" id="3.40.50.300">
    <property type="entry name" value="P-loop containing nucleotide triphosphate hydrolases"/>
    <property type="match status" value="2"/>
</dbReference>
<dbReference type="InterPro" id="IPR011527">
    <property type="entry name" value="ABC1_TM_dom"/>
</dbReference>
<gene>
    <name evidence="12" type="ORF">SteCoe_14835</name>
</gene>
<evidence type="ECO:0000256" key="2">
    <source>
        <dbReference type="ARBA" id="ARBA00009726"/>
    </source>
</evidence>
<dbReference type="InterPro" id="IPR003439">
    <property type="entry name" value="ABC_transporter-like_ATP-bd"/>
</dbReference>
<dbReference type="SUPFAM" id="SSF90123">
    <property type="entry name" value="ABC transporter transmembrane region"/>
    <property type="match status" value="2"/>
</dbReference>
<comment type="similarity">
    <text evidence="2">Belongs to the ABC transporter superfamily. ABCC family. Conjugate transporter (TC 3.A.1.208) subfamily.</text>
</comment>
<comment type="caution">
    <text evidence="12">The sequence shown here is derived from an EMBL/GenBank/DDBJ whole genome shotgun (WGS) entry which is preliminary data.</text>
</comment>
<evidence type="ECO:0000313" key="12">
    <source>
        <dbReference type="EMBL" id="OMJ84086.1"/>
    </source>
</evidence>
<reference evidence="12 13" key="1">
    <citation type="submission" date="2016-11" db="EMBL/GenBank/DDBJ databases">
        <title>The macronuclear genome of Stentor coeruleus: a giant cell with tiny introns.</title>
        <authorList>
            <person name="Slabodnick M."/>
            <person name="Ruby J.G."/>
            <person name="Reiff S.B."/>
            <person name="Swart E.C."/>
            <person name="Gosai S."/>
            <person name="Prabakaran S."/>
            <person name="Witkowska E."/>
            <person name="Larue G.E."/>
            <person name="Fisher S."/>
            <person name="Freeman R.M."/>
            <person name="Gunawardena J."/>
            <person name="Chu W."/>
            <person name="Stover N.A."/>
            <person name="Gregory B.D."/>
            <person name="Nowacki M."/>
            <person name="Derisi J."/>
            <person name="Roy S.W."/>
            <person name="Marshall W.F."/>
            <person name="Sood P."/>
        </authorList>
    </citation>
    <scope>NUCLEOTIDE SEQUENCE [LARGE SCALE GENOMIC DNA]</scope>
    <source>
        <strain evidence="12">WM001</strain>
    </source>
</reference>
<accession>A0A1R2C500</accession>
<feature type="domain" description="ABC transporter" evidence="10">
    <location>
        <begin position="327"/>
        <end position="544"/>
    </location>
</feature>
<dbReference type="InterPro" id="IPR050173">
    <property type="entry name" value="ABC_transporter_C-like"/>
</dbReference>
<evidence type="ECO:0008006" key="14">
    <source>
        <dbReference type="Google" id="ProtNLM"/>
    </source>
</evidence>
<dbReference type="SMART" id="SM00382">
    <property type="entry name" value="AAA"/>
    <property type="match status" value="2"/>
</dbReference>
<dbReference type="SUPFAM" id="SSF52540">
    <property type="entry name" value="P-loop containing nucleoside triphosphate hydrolases"/>
    <property type="match status" value="2"/>
</dbReference>
<evidence type="ECO:0000259" key="11">
    <source>
        <dbReference type="PROSITE" id="PS50929"/>
    </source>
</evidence>
<dbReference type="PANTHER" id="PTHR24223">
    <property type="entry name" value="ATP-BINDING CASSETTE SUB-FAMILY C"/>
    <property type="match status" value="1"/>
</dbReference>
<dbReference type="GO" id="GO:0016020">
    <property type="term" value="C:membrane"/>
    <property type="evidence" value="ECO:0007669"/>
    <property type="project" value="UniProtKB-SubCell"/>
</dbReference>
<evidence type="ECO:0000256" key="4">
    <source>
        <dbReference type="ARBA" id="ARBA00022692"/>
    </source>
</evidence>
<feature type="domain" description="ABC transmembrane type-1" evidence="11">
    <location>
        <begin position="594"/>
        <end position="869"/>
    </location>
</feature>
<evidence type="ECO:0000256" key="9">
    <source>
        <dbReference type="SAM" id="Phobius"/>
    </source>
</evidence>
<dbReference type="GO" id="GO:0005524">
    <property type="term" value="F:ATP binding"/>
    <property type="evidence" value="ECO:0007669"/>
    <property type="project" value="UniProtKB-KW"/>
</dbReference>
<dbReference type="PANTHER" id="PTHR24223:SF456">
    <property type="entry name" value="MULTIDRUG RESISTANCE-ASSOCIATED PROTEIN LETHAL(2)03659"/>
    <property type="match status" value="1"/>
</dbReference>
<dbReference type="PROSITE" id="PS50893">
    <property type="entry name" value="ABC_TRANSPORTER_2"/>
    <property type="match status" value="2"/>
</dbReference>
<feature type="transmembrane region" description="Helical" evidence="9">
    <location>
        <begin position="710"/>
        <end position="743"/>
    </location>
</feature>
<dbReference type="OrthoDB" id="6500128at2759"/>
<dbReference type="GO" id="GO:0016887">
    <property type="term" value="F:ATP hydrolysis activity"/>
    <property type="evidence" value="ECO:0007669"/>
    <property type="project" value="InterPro"/>
</dbReference>
<dbReference type="AlphaFoldDB" id="A0A1R2C500"/>
<keyword evidence="8 9" id="KW-0472">Membrane</keyword>
<proteinExistence type="inferred from homology"/>
<feature type="transmembrane region" description="Helical" evidence="9">
    <location>
        <begin position="214"/>
        <end position="234"/>
    </location>
</feature>
<feature type="transmembrane region" description="Helical" evidence="9">
    <location>
        <begin position="246"/>
        <end position="265"/>
    </location>
</feature>
<feature type="transmembrane region" description="Helical" evidence="9">
    <location>
        <begin position="5"/>
        <end position="22"/>
    </location>
</feature>
<comment type="subcellular location">
    <subcellularLocation>
        <location evidence="1">Membrane</location>
        <topology evidence="1">Multi-pass membrane protein</topology>
    </subcellularLocation>
</comment>
<dbReference type="FunFam" id="3.40.50.300:FF:000163">
    <property type="entry name" value="Multidrug resistance-associated protein member 4"/>
    <property type="match status" value="1"/>
</dbReference>
<dbReference type="Proteomes" id="UP000187209">
    <property type="component" value="Unassembled WGS sequence"/>
</dbReference>
<dbReference type="Pfam" id="PF00664">
    <property type="entry name" value="ABC_membrane"/>
    <property type="match status" value="2"/>
</dbReference>
<dbReference type="PROSITE" id="PS00211">
    <property type="entry name" value="ABC_TRANSPORTER_1"/>
    <property type="match status" value="2"/>
</dbReference>